<organism evidence="2 3">
    <name type="scientific">Populus alba x Populus x berolinensis</name>
    <dbReference type="NCBI Taxonomy" id="444605"/>
    <lineage>
        <taxon>Eukaryota</taxon>
        <taxon>Viridiplantae</taxon>
        <taxon>Streptophyta</taxon>
        <taxon>Embryophyta</taxon>
        <taxon>Tracheophyta</taxon>
        <taxon>Spermatophyta</taxon>
        <taxon>Magnoliopsida</taxon>
        <taxon>eudicotyledons</taxon>
        <taxon>Gunneridae</taxon>
        <taxon>Pentapetalae</taxon>
        <taxon>rosids</taxon>
        <taxon>fabids</taxon>
        <taxon>Malpighiales</taxon>
        <taxon>Salicaceae</taxon>
        <taxon>Saliceae</taxon>
        <taxon>Populus</taxon>
    </lineage>
</organism>
<feature type="compositionally biased region" description="Basic and acidic residues" evidence="1">
    <location>
        <begin position="11"/>
        <end position="27"/>
    </location>
</feature>
<gene>
    <name evidence="2" type="ORF">NC653_025067</name>
</gene>
<dbReference type="EMBL" id="JAQIZT010000010">
    <property type="protein sequence ID" value="KAJ6981850.1"/>
    <property type="molecule type" value="Genomic_DNA"/>
</dbReference>
<evidence type="ECO:0000313" key="2">
    <source>
        <dbReference type="EMBL" id="KAJ6981850.1"/>
    </source>
</evidence>
<dbReference type="AlphaFoldDB" id="A0AAD6MAE4"/>
<sequence>MEGGAGFIISESEKRVSKADPADKKYTDRRYSKHNPFSIIRWATTSQPILLL</sequence>
<reference evidence="2" key="1">
    <citation type="journal article" date="2023" name="Mol. Ecol. Resour.">
        <title>Chromosome-level genome assembly of a triploid poplar Populus alba 'Berolinensis'.</title>
        <authorList>
            <person name="Chen S."/>
            <person name="Yu Y."/>
            <person name="Wang X."/>
            <person name="Wang S."/>
            <person name="Zhang T."/>
            <person name="Zhou Y."/>
            <person name="He R."/>
            <person name="Meng N."/>
            <person name="Wang Y."/>
            <person name="Liu W."/>
            <person name="Liu Z."/>
            <person name="Liu J."/>
            <person name="Guo Q."/>
            <person name="Huang H."/>
            <person name="Sederoff R.R."/>
            <person name="Wang G."/>
            <person name="Qu G."/>
            <person name="Chen S."/>
        </authorList>
    </citation>
    <scope>NUCLEOTIDE SEQUENCE</scope>
    <source>
        <strain evidence="2">SC-2020</strain>
    </source>
</reference>
<proteinExistence type="predicted"/>
<name>A0AAD6MAE4_9ROSI</name>
<protein>
    <submittedName>
        <fullName evidence="2">Uncharacterized protein</fullName>
    </submittedName>
</protein>
<evidence type="ECO:0000256" key="1">
    <source>
        <dbReference type="SAM" id="MobiDB-lite"/>
    </source>
</evidence>
<evidence type="ECO:0000313" key="3">
    <source>
        <dbReference type="Proteomes" id="UP001164929"/>
    </source>
</evidence>
<feature type="region of interest" description="Disordered" evidence="1">
    <location>
        <begin position="1"/>
        <end position="27"/>
    </location>
</feature>
<comment type="caution">
    <text evidence="2">The sequence shown here is derived from an EMBL/GenBank/DDBJ whole genome shotgun (WGS) entry which is preliminary data.</text>
</comment>
<dbReference type="Proteomes" id="UP001164929">
    <property type="component" value="Chromosome 10"/>
</dbReference>
<keyword evidence="3" id="KW-1185">Reference proteome</keyword>
<accession>A0AAD6MAE4</accession>